<keyword evidence="3" id="KW-1185">Reference proteome</keyword>
<evidence type="ECO:0000256" key="1">
    <source>
        <dbReference type="SAM" id="Phobius"/>
    </source>
</evidence>
<keyword evidence="1" id="KW-0472">Membrane</keyword>
<dbReference type="Proteomes" id="UP000318864">
    <property type="component" value="Unassembled WGS sequence"/>
</dbReference>
<organism evidence="2 3">
    <name type="scientific">Salinadaptatus halalkaliphilus</name>
    <dbReference type="NCBI Taxonomy" id="2419781"/>
    <lineage>
        <taxon>Archaea</taxon>
        <taxon>Methanobacteriati</taxon>
        <taxon>Methanobacteriota</taxon>
        <taxon>Stenosarchaea group</taxon>
        <taxon>Halobacteria</taxon>
        <taxon>Halobacteriales</taxon>
        <taxon>Natrialbaceae</taxon>
        <taxon>Salinadaptatus</taxon>
    </lineage>
</organism>
<comment type="caution">
    <text evidence="2">The sequence shown here is derived from an EMBL/GenBank/DDBJ whole genome shotgun (WGS) entry which is preliminary data.</text>
</comment>
<gene>
    <name evidence="2" type="ORF">D8Y22_13385</name>
</gene>
<feature type="transmembrane region" description="Helical" evidence="1">
    <location>
        <begin position="39"/>
        <end position="61"/>
    </location>
</feature>
<feature type="transmembrane region" description="Helical" evidence="1">
    <location>
        <begin position="114"/>
        <end position="136"/>
    </location>
</feature>
<dbReference type="AlphaFoldDB" id="A0A4S3TJW9"/>
<reference evidence="2 3" key="1">
    <citation type="submission" date="2018-10" db="EMBL/GenBank/DDBJ databases">
        <title>Natronolimnobius sp. XQ-INN 246 isolated from Inner Mongolia Autonomous Region of China.</title>
        <authorList>
            <person name="Xue Q."/>
        </authorList>
    </citation>
    <scope>NUCLEOTIDE SEQUENCE [LARGE SCALE GENOMIC DNA]</scope>
    <source>
        <strain evidence="2 3">XQ-INN 246</strain>
    </source>
</reference>
<sequence length="155" mass="16649">MPHASTDWPFSIRPATAGSQTLEQRLRLECLHNTISNLLVTYGFLYVVSGALVARAAGTPVNRYSNRYLRSMAFMTDGKARLLNVFVLEIAVLLLVPLLVFGLGLAAVSGTEHFLPGLGLGAIVGVGAAALIRIAVTIYRRNRRPGRGCAGNDLQ</sequence>
<protein>
    <submittedName>
        <fullName evidence="2">Uncharacterized protein</fullName>
    </submittedName>
</protein>
<keyword evidence="1" id="KW-1133">Transmembrane helix</keyword>
<proteinExistence type="predicted"/>
<feature type="transmembrane region" description="Helical" evidence="1">
    <location>
        <begin position="82"/>
        <end position="108"/>
    </location>
</feature>
<evidence type="ECO:0000313" key="3">
    <source>
        <dbReference type="Proteomes" id="UP000318864"/>
    </source>
</evidence>
<accession>A0A4S3TJW9</accession>
<name>A0A4S3TJW9_9EURY</name>
<evidence type="ECO:0000313" key="2">
    <source>
        <dbReference type="EMBL" id="THE64399.1"/>
    </source>
</evidence>
<keyword evidence="1" id="KW-0812">Transmembrane</keyword>
<dbReference type="EMBL" id="RBZW01000033">
    <property type="protein sequence ID" value="THE64399.1"/>
    <property type="molecule type" value="Genomic_DNA"/>
</dbReference>